<dbReference type="Gene3D" id="3.40.50.720">
    <property type="entry name" value="NAD(P)-binding Rossmann-like Domain"/>
    <property type="match status" value="1"/>
</dbReference>
<dbReference type="AlphaFoldDB" id="A0A7D5LA60"/>
<dbReference type="GO" id="GO:0008641">
    <property type="term" value="F:ubiquitin-like modifier activating enzyme activity"/>
    <property type="evidence" value="ECO:0007669"/>
    <property type="project" value="InterPro"/>
</dbReference>
<dbReference type="GO" id="GO:0005737">
    <property type="term" value="C:cytoplasm"/>
    <property type="evidence" value="ECO:0007669"/>
    <property type="project" value="TreeGrafter"/>
</dbReference>
<dbReference type="GO" id="GO:0004792">
    <property type="term" value="F:thiosulfate-cyanide sulfurtransferase activity"/>
    <property type="evidence" value="ECO:0007669"/>
    <property type="project" value="TreeGrafter"/>
</dbReference>
<name>A0A7D5LA60_9EURY</name>
<gene>
    <name evidence="3" type="ORF">HUG12_09535</name>
</gene>
<dbReference type="InterPro" id="IPR035985">
    <property type="entry name" value="Ubiquitin-activating_enz"/>
</dbReference>
<dbReference type="PANTHER" id="PTHR10953">
    <property type="entry name" value="UBIQUITIN-ACTIVATING ENZYME E1"/>
    <property type="match status" value="1"/>
</dbReference>
<sequence>MTGAGSTHTPDARFDRTIRALGQSGVNRLATTHLAVVGCGGLGSIMAEEFTRYGIGQLTLIDPDVVEESNLPRLFGAFPADVGRPKVEVVRDHLARIDENVRATTVQDRVENATPALREVDLIVAGLDRVSTRQWLNAYAVQHRTPYVDAGVIITTSGTEETETGTAPHIETMDGYIQVVLPGHSACFACLNRGDPERARIERLTEEEREEELARGYIDETQLSPEPAVVPLNGVVASKTVQLVAKLVTGYAEPPDYLHFEGVSNDLTTLSTTPRPDCPLCNPGTDQDLDLEADFDLTPAENDPDPETDQ</sequence>
<evidence type="ECO:0000313" key="4">
    <source>
        <dbReference type="Proteomes" id="UP000509626"/>
    </source>
</evidence>
<reference evidence="3 4" key="1">
    <citation type="submission" date="2020-06" db="EMBL/GenBank/DDBJ databases">
        <title>NJ-3-1, isolated from saline soil.</title>
        <authorList>
            <person name="Cui H.L."/>
            <person name="Shi X."/>
        </authorList>
    </citation>
    <scope>NUCLEOTIDE SEQUENCE [LARGE SCALE GENOMIC DNA]</scope>
    <source>
        <strain evidence="3 4">NJ-3-1</strain>
    </source>
</reference>
<organism evidence="3 4">
    <name type="scientific">Halorarum salinum</name>
    <dbReference type="NCBI Taxonomy" id="2743089"/>
    <lineage>
        <taxon>Archaea</taxon>
        <taxon>Methanobacteriati</taxon>
        <taxon>Methanobacteriota</taxon>
        <taxon>Stenosarchaea group</taxon>
        <taxon>Halobacteria</taxon>
        <taxon>Halobacteriales</taxon>
        <taxon>Haloferacaceae</taxon>
        <taxon>Halorarum</taxon>
    </lineage>
</organism>
<dbReference type="EMBL" id="CP058579">
    <property type="protein sequence ID" value="QLG61946.1"/>
    <property type="molecule type" value="Genomic_DNA"/>
</dbReference>
<keyword evidence="3" id="KW-0808">Transferase</keyword>
<dbReference type="PANTHER" id="PTHR10953:SF247">
    <property type="entry name" value="SLL6053 PROTEIN"/>
    <property type="match status" value="1"/>
</dbReference>
<dbReference type="RefSeq" id="WP_179268531.1">
    <property type="nucleotide sequence ID" value="NZ_CP058579.1"/>
</dbReference>
<dbReference type="InterPro" id="IPR045886">
    <property type="entry name" value="ThiF/MoeB/HesA"/>
</dbReference>
<feature type="domain" description="THIF-type NAD/FAD binding fold" evidence="2">
    <location>
        <begin position="15"/>
        <end position="279"/>
    </location>
</feature>
<dbReference type="GeneID" id="56037700"/>
<evidence type="ECO:0000313" key="3">
    <source>
        <dbReference type="EMBL" id="QLG61946.1"/>
    </source>
</evidence>
<keyword evidence="3" id="KW-0548">Nucleotidyltransferase</keyword>
<protein>
    <submittedName>
        <fullName evidence="3">ThiF family adenylyltransferase</fullName>
    </submittedName>
</protein>
<evidence type="ECO:0000256" key="1">
    <source>
        <dbReference type="SAM" id="MobiDB-lite"/>
    </source>
</evidence>
<dbReference type="Proteomes" id="UP000509626">
    <property type="component" value="Chromosome"/>
</dbReference>
<feature type="region of interest" description="Disordered" evidence="1">
    <location>
        <begin position="275"/>
        <end position="310"/>
    </location>
</feature>
<proteinExistence type="predicted"/>
<dbReference type="OrthoDB" id="7915at2157"/>
<dbReference type="Pfam" id="PF00899">
    <property type="entry name" value="ThiF"/>
    <property type="match status" value="1"/>
</dbReference>
<dbReference type="InterPro" id="IPR000594">
    <property type="entry name" value="ThiF_NAD_FAD-bd"/>
</dbReference>
<dbReference type="GO" id="GO:0016779">
    <property type="term" value="F:nucleotidyltransferase activity"/>
    <property type="evidence" value="ECO:0007669"/>
    <property type="project" value="UniProtKB-KW"/>
</dbReference>
<dbReference type="KEGG" id="halu:HUG12_09535"/>
<keyword evidence="4" id="KW-1185">Reference proteome</keyword>
<accession>A0A7D5LA60</accession>
<dbReference type="SUPFAM" id="SSF69572">
    <property type="entry name" value="Activating enzymes of the ubiquitin-like proteins"/>
    <property type="match status" value="1"/>
</dbReference>
<evidence type="ECO:0000259" key="2">
    <source>
        <dbReference type="Pfam" id="PF00899"/>
    </source>
</evidence>